<evidence type="ECO:0000313" key="2">
    <source>
        <dbReference type="EMBL" id="RRA99120.1"/>
    </source>
</evidence>
<name>A0A3P1BDD6_9BACT</name>
<dbReference type="InterPro" id="IPR012338">
    <property type="entry name" value="Beta-lactam/transpept-like"/>
</dbReference>
<protein>
    <submittedName>
        <fullName evidence="2">Class C beta-lactamase-related serine hydrolase</fullName>
    </submittedName>
</protein>
<keyword evidence="2" id="KW-0378">Hydrolase</keyword>
<gene>
    <name evidence="2" type="ORF">EHT25_29550</name>
</gene>
<dbReference type="EMBL" id="RQJO01000015">
    <property type="protein sequence ID" value="RRA99120.1"/>
    <property type="molecule type" value="Genomic_DNA"/>
</dbReference>
<dbReference type="PANTHER" id="PTHR43283">
    <property type="entry name" value="BETA-LACTAMASE-RELATED"/>
    <property type="match status" value="1"/>
</dbReference>
<reference evidence="2 3" key="1">
    <citation type="submission" date="2018-11" db="EMBL/GenBank/DDBJ databases">
        <authorList>
            <person name="Zhou Z."/>
            <person name="Wang G."/>
        </authorList>
    </citation>
    <scope>NUCLEOTIDE SEQUENCE [LARGE SCALE GENOMIC DNA]</scope>
    <source>
        <strain evidence="2 3">KCTC52004</strain>
    </source>
</reference>
<dbReference type="AlphaFoldDB" id="A0A3P1BDD6"/>
<dbReference type="InterPro" id="IPR006311">
    <property type="entry name" value="TAT_signal"/>
</dbReference>
<sequence length="534" mass="58251">MTLNRRNFLHQLGLGVAGVGLMSSLPGPLQAAPLRSFQLPRSLPEAQGISSAGLLDFVNAIETGKLNLHSLMVVRHGKVVAEGWWAPYTPALKHTLYSLSKSFTSSAIGLAVAEKRLTVDDKVVSFFPKDVPATVSANLAAMRVKDLLTMSTGHDKDSTPSLRNDPDGNWVKAFLALPVEHEPGTFFVYNSGATYMLSAIVQKLTGQTVLDYLKPRLFDPLGIEGADWETDPKGIDTGGWGLRVRTEDIAKFGQLYLQKGMWNGKQLLPAAWIADATKFQIQSKGGSRPKEENDWLQGYGYQFWRCRNGAFRGDGAYGQYCIVLPEKDTVIAITSETSNMQGILDEVWNHILPAIQSEGVAAQSSVPLKQKLASLALPLPTGQASSPTVAKVTGKPYQIADNNLNIKKVSLAFQNGSCVCTLQDDQGEHRVVCGIGRWAEGNTDLSTVPLKLVPTSVPKETRTKIAGSGAWSDENTFTMTWRFIETAHYENVICRFSGDDLKLEFQKSLAVLTNSKDNRPVLEGKQQAAVSQGK</sequence>
<comment type="caution">
    <text evidence="2">The sequence shown here is derived from an EMBL/GenBank/DDBJ whole genome shotgun (WGS) entry which is preliminary data.</text>
</comment>
<evidence type="ECO:0000313" key="3">
    <source>
        <dbReference type="Proteomes" id="UP000271925"/>
    </source>
</evidence>
<proteinExistence type="predicted"/>
<dbReference type="PROSITE" id="PS51318">
    <property type="entry name" value="TAT"/>
    <property type="match status" value="1"/>
</dbReference>
<feature type="domain" description="Beta-lactamase-related" evidence="1">
    <location>
        <begin position="70"/>
        <end position="338"/>
    </location>
</feature>
<accession>A0A3P1BDD6</accession>
<dbReference type="SUPFAM" id="SSF56601">
    <property type="entry name" value="beta-lactamase/transpeptidase-like"/>
    <property type="match status" value="1"/>
</dbReference>
<dbReference type="InterPro" id="IPR050789">
    <property type="entry name" value="Diverse_Enzym_Activities"/>
</dbReference>
<dbReference type="RefSeq" id="WP_124879034.1">
    <property type="nucleotide sequence ID" value="NZ_RQJO01000015.1"/>
</dbReference>
<dbReference type="PANTHER" id="PTHR43283:SF7">
    <property type="entry name" value="BETA-LACTAMASE-RELATED DOMAIN-CONTAINING PROTEIN"/>
    <property type="match status" value="1"/>
</dbReference>
<dbReference type="Gene3D" id="3.40.710.10">
    <property type="entry name" value="DD-peptidase/beta-lactamase superfamily"/>
    <property type="match status" value="1"/>
</dbReference>
<evidence type="ECO:0000259" key="1">
    <source>
        <dbReference type="Pfam" id="PF00144"/>
    </source>
</evidence>
<keyword evidence="3" id="KW-1185">Reference proteome</keyword>
<dbReference type="OrthoDB" id="9773047at2"/>
<dbReference type="InterPro" id="IPR001466">
    <property type="entry name" value="Beta-lactam-related"/>
</dbReference>
<dbReference type="Proteomes" id="UP000271925">
    <property type="component" value="Unassembled WGS sequence"/>
</dbReference>
<organism evidence="2 3">
    <name type="scientific">Larkinella rosea</name>
    <dbReference type="NCBI Taxonomy" id="2025312"/>
    <lineage>
        <taxon>Bacteria</taxon>
        <taxon>Pseudomonadati</taxon>
        <taxon>Bacteroidota</taxon>
        <taxon>Cytophagia</taxon>
        <taxon>Cytophagales</taxon>
        <taxon>Spirosomataceae</taxon>
        <taxon>Larkinella</taxon>
    </lineage>
</organism>
<dbReference type="GO" id="GO:0016787">
    <property type="term" value="F:hydrolase activity"/>
    <property type="evidence" value="ECO:0007669"/>
    <property type="project" value="UniProtKB-KW"/>
</dbReference>
<dbReference type="Pfam" id="PF00144">
    <property type="entry name" value="Beta-lactamase"/>
    <property type="match status" value="1"/>
</dbReference>